<evidence type="ECO:0000313" key="2">
    <source>
        <dbReference type="Proteomes" id="UP000016620"/>
    </source>
</evidence>
<dbReference type="PATRIC" id="fig|1242968.3.peg.60"/>
<proteinExistence type="predicted"/>
<accession>U2GRS3</accession>
<gene>
    <name evidence="1" type="ORF">UNSWCS_1806</name>
</gene>
<evidence type="ECO:0000313" key="1">
    <source>
        <dbReference type="EMBL" id="ERJ30769.1"/>
    </source>
</evidence>
<reference evidence="1 2" key="1">
    <citation type="journal article" date="2013" name="BMC Genomics">
        <title>Comparative genomics of Campylobacter concisus isolates reveals genetic diversity and provides insights into disease association.</title>
        <authorList>
            <person name="Deshpande N.P."/>
            <person name="Kaakoush N.O."/>
            <person name="Wilkins M.R."/>
            <person name="Mitchell H.M."/>
        </authorList>
    </citation>
    <scope>NUCLEOTIDE SEQUENCE [LARGE SCALE GENOMIC DNA]</scope>
    <source>
        <strain evidence="1 2">UNSWCS</strain>
    </source>
</reference>
<comment type="caution">
    <text evidence="1">The sequence shown here is derived from an EMBL/GenBank/DDBJ whole genome shotgun (WGS) entry which is preliminary data.</text>
</comment>
<dbReference type="AlphaFoldDB" id="U2GRS3"/>
<name>U2GRS3_9BACT</name>
<dbReference type="EMBL" id="ANNG01000003">
    <property type="protein sequence ID" value="ERJ30769.1"/>
    <property type="molecule type" value="Genomic_DNA"/>
</dbReference>
<protein>
    <submittedName>
        <fullName evidence="1">Uncharacterized protein</fullName>
    </submittedName>
</protein>
<organism evidence="1 2">
    <name type="scientific">Campylobacter concisus UNSWCS</name>
    <dbReference type="NCBI Taxonomy" id="1242968"/>
    <lineage>
        <taxon>Bacteria</taxon>
        <taxon>Pseudomonadati</taxon>
        <taxon>Campylobacterota</taxon>
        <taxon>Epsilonproteobacteria</taxon>
        <taxon>Campylobacterales</taxon>
        <taxon>Campylobacteraceae</taxon>
        <taxon>Campylobacter</taxon>
    </lineage>
</organism>
<sequence>MLSITLAQAGVFGCKFNPKFFVFLKASKAILYVINLRAA</sequence>
<dbReference type="Proteomes" id="UP000016620">
    <property type="component" value="Unassembled WGS sequence"/>
</dbReference>